<dbReference type="STRING" id="488533.SAMN04487960_10859"/>
<comment type="function">
    <text evidence="1">Required for ubiquinone (coenzyme Q) biosynthesis. Binds hydrophobic ubiquinone biosynthetic intermediates via its SCP2 domain and is essential for the stability of the Ubi complex. May constitute a docking platform where Ubi enzymes assemble and access their SCP2-bound polyprenyl substrates.</text>
</comment>
<reference evidence="3 4" key="1">
    <citation type="submission" date="2016-10" db="EMBL/GenBank/DDBJ databases">
        <authorList>
            <person name="de Groot N.N."/>
        </authorList>
    </citation>
    <scope>NUCLEOTIDE SEQUENCE [LARGE SCALE GENOMIC DNA]</scope>
    <source>
        <strain evidence="3 4">CGMCC 1.7059</strain>
    </source>
</reference>
<evidence type="ECO:0000256" key="1">
    <source>
        <dbReference type="HAMAP-Rule" id="MF_02215"/>
    </source>
</evidence>
<keyword evidence="3" id="KW-0830">Ubiquinone</keyword>
<dbReference type="SUPFAM" id="SSF55718">
    <property type="entry name" value="SCP-like"/>
    <property type="match status" value="1"/>
</dbReference>
<evidence type="ECO:0000259" key="2">
    <source>
        <dbReference type="Pfam" id="PF02036"/>
    </source>
</evidence>
<dbReference type="HAMAP" id="MF_02215">
    <property type="entry name" value="UbiJ"/>
    <property type="match status" value="1"/>
</dbReference>
<comment type="similarity">
    <text evidence="1">Belongs to the UbiJ family.</text>
</comment>
<keyword evidence="1" id="KW-0963">Cytoplasm</keyword>
<dbReference type="UniPathway" id="UPA00232"/>
<dbReference type="RefSeq" id="WP_091815103.1">
    <property type="nucleotide sequence ID" value="NZ_FNNE01000008.1"/>
</dbReference>
<dbReference type="AlphaFoldDB" id="A0A1H3AQD6"/>
<sequence>MLPGPTLRAAVTGVIETAVNRALALDPAGRQALLAALSGTVQFRLTAPLPLTLTLQAAGEQVQVGSEAVAEPALDIAGRPLAFASLALGDDQVFRQERLLVEGDMGLAHQFQRAIDQLNPDWEAALAQHLGDVPAHFLGRRVRAAVAWSRQASASLNANIEEYIHEESGALPGRRELDATFAEIDDLSLRSERLAARLQQLEASLPGPGPSTPESQ</sequence>
<dbReference type="InterPro" id="IPR036527">
    <property type="entry name" value="SCP2_sterol-bd_dom_sf"/>
</dbReference>
<dbReference type="GO" id="GO:0005737">
    <property type="term" value="C:cytoplasm"/>
    <property type="evidence" value="ECO:0007669"/>
    <property type="project" value="UniProtKB-SubCell"/>
</dbReference>
<dbReference type="EMBL" id="FNNE01000008">
    <property type="protein sequence ID" value="SDX31853.1"/>
    <property type="molecule type" value="Genomic_DNA"/>
</dbReference>
<protein>
    <recommendedName>
        <fullName evidence="1">Ubiquinone biosynthesis accessory factor UbiJ</fullName>
    </recommendedName>
</protein>
<name>A0A1H3AQD6_9GAMM</name>
<evidence type="ECO:0000313" key="3">
    <source>
        <dbReference type="EMBL" id="SDX31853.1"/>
    </source>
</evidence>
<comment type="subcellular location">
    <subcellularLocation>
        <location evidence="1">Cytoplasm</location>
    </subcellularLocation>
</comment>
<dbReference type="Pfam" id="PF02036">
    <property type="entry name" value="SCP2"/>
    <property type="match status" value="1"/>
</dbReference>
<dbReference type="InterPro" id="IPR038989">
    <property type="entry name" value="UbiJ"/>
</dbReference>
<dbReference type="PANTHER" id="PTHR38693">
    <property type="entry name" value="UBIQUINONE BIOSYNTHESIS PROTEIN UBIJ"/>
    <property type="match status" value="1"/>
</dbReference>
<dbReference type="PANTHER" id="PTHR38693:SF1">
    <property type="entry name" value="UBIQUINONE BIOSYNTHESIS ACCESSORY FACTOR UBIJ"/>
    <property type="match status" value="1"/>
</dbReference>
<dbReference type="OrthoDB" id="5801225at2"/>
<dbReference type="Proteomes" id="UP000199675">
    <property type="component" value="Unassembled WGS sequence"/>
</dbReference>
<dbReference type="InterPro" id="IPR003033">
    <property type="entry name" value="SCP2_sterol-bd_dom"/>
</dbReference>
<proteinExistence type="inferred from homology"/>
<organism evidence="3 4">
    <name type="scientific">Marinobacter mobilis</name>
    <dbReference type="NCBI Taxonomy" id="488533"/>
    <lineage>
        <taxon>Bacteria</taxon>
        <taxon>Pseudomonadati</taxon>
        <taxon>Pseudomonadota</taxon>
        <taxon>Gammaproteobacteria</taxon>
        <taxon>Pseudomonadales</taxon>
        <taxon>Marinobacteraceae</taxon>
        <taxon>Marinobacter</taxon>
    </lineage>
</organism>
<accession>A0A1H3AQD6</accession>
<comment type="pathway">
    <text evidence="1">Cofactor biosynthesis; ubiquinone biosynthesis.</text>
</comment>
<dbReference type="GO" id="GO:0006744">
    <property type="term" value="P:ubiquinone biosynthetic process"/>
    <property type="evidence" value="ECO:0007669"/>
    <property type="project" value="UniProtKB-UniRule"/>
</dbReference>
<gene>
    <name evidence="1" type="primary">ubiJ</name>
    <name evidence="3" type="ORF">SAMN04487960_10859</name>
</gene>
<evidence type="ECO:0000313" key="4">
    <source>
        <dbReference type="Proteomes" id="UP000199675"/>
    </source>
</evidence>
<keyword evidence="4" id="KW-1185">Reference proteome</keyword>
<feature type="domain" description="SCP2" evidence="2">
    <location>
        <begin position="20"/>
        <end position="115"/>
    </location>
</feature>
<keyword evidence="1" id="KW-0831">Ubiquinone biosynthesis</keyword>